<dbReference type="AlphaFoldDB" id="A0A397U0R1"/>
<dbReference type="OrthoDB" id="2403904at2759"/>
<evidence type="ECO:0000313" key="1">
    <source>
        <dbReference type="EMBL" id="RIB02758.1"/>
    </source>
</evidence>
<name>A0A397U0R1_9GLOM</name>
<accession>A0A397U0R1</accession>
<comment type="caution">
    <text evidence="1">The sequence shown here is derived from an EMBL/GenBank/DDBJ whole genome shotgun (WGS) entry which is preliminary data.</text>
</comment>
<dbReference type="EMBL" id="QKWP01002596">
    <property type="protein sequence ID" value="RIB02758.1"/>
    <property type="molecule type" value="Genomic_DNA"/>
</dbReference>
<reference evidence="1 2" key="1">
    <citation type="submission" date="2018-06" db="EMBL/GenBank/DDBJ databases">
        <title>Comparative genomics reveals the genomic features of Rhizophagus irregularis, R. cerebriforme, R. diaphanum and Gigaspora rosea, and their symbiotic lifestyle signature.</title>
        <authorList>
            <person name="Morin E."/>
            <person name="San Clemente H."/>
            <person name="Chen E.C.H."/>
            <person name="De La Providencia I."/>
            <person name="Hainaut M."/>
            <person name="Kuo A."/>
            <person name="Kohler A."/>
            <person name="Murat C."/>
            <person name="Tang N."/>
            <person name="Roy S."/>
            <person name="Loubradou J."/>
            <person name="Henrissat B."/>
            <person name="Grigoriev I.V."/>
            <person name="Corradi N."/>
            <person name="Roux C."/>
            <person name="Martin F.M."/>
        </authorList>
    </citation>
    <scope>NUCLEOTIDE SEQUENCE [LARGE SCALE GENOMIC DNA]</scope>
    <source>
        <strain evidence="1 2">DAOM 194757</strain>
    </source>
</reference>
<sequence>MDNIYQATSSSKTSTPSTTKGIAKALDTVFENLNETNSKLNRINKAFEQHQETVSIQATKFQDMYNNLNTIFQDIFSTLNMNILEIQDKVIEYTDDQKNILNILEDIRTQNSHKPLSEIINPKNKSVKNSTRYSAAYPTLWNSIRHKINSHQASKNIDETSFKFNLEKLPSDRYNRERLNNYIKFYLEDYIKRSEDLRQRELWSEDVIRDIITGYVGYLHKRYISSKEKIESNKVFNRRKARKIQVYAAYVIFLVFVQCYNNQYNLYIGQSLSDVEKVIKLKYASPEISGEENEEYVFYIVQILWRNQSNHLPVAPNSDDVNDGIWPAWALPDNHDDADHNFESDN</sequence>
<proteinExistence type="predicted"/>
<evidence type="ECO:0000313" key="2">
    <source>
        <dbReference type="Proteomes" id="UP000266673"/>
    </source>
</evidence>
<gene>
    <name evidence="1" type="ORF">C2G38_2226948</name>
</gene>
<protein>
    <submittedName>
        <fullName evidence="1">Uncharacterized protein</fullName>
    </submittedName>
</protein>
<dbReference type="Proteomes" id="UP000266673">
    <property type="component" value="Unassembled WGS sequence"/>
</dbReference>
<keyword evidence="2" id="KW-1185">Reference proteome</keyword>
<organism evidence="1 2">
    <name type="scientific">Gigaspora rosea</name>
    <dbReference type="NCBI Taxonomy" id="44941"/>
    <lineage>
        <taxon>Eukaryota</taxon>
        <taxon>Fungi</taxon>
        <taxon>Fungi incertae sedis</taxon>
        <taxon>Mucoromycota</taxon>
        <taxon>Glomeromycotina</taxon>
        <taxon>Glomeromycetes</taxon>
        <taxon>Diversisporales</taxon>
        <taxon>Gigasporaceae</taxon>
        <taxon>Gigaspora</taxon>
    </lineage>
</organism>